<feature type="transmembrane region" description="Helical" evidence="6">
    <location>
        <begin position="143"/>
        <end position="164"/>
    </location>
</feature>
<dbReference type="PANTHER" id="PTHR30250:SF11">
    <property type="entry name" value="O-ANTIGEN TRANSPORTER-RELATED"/>
    <property type="match status" value="1"/>
</dbReference>
<proteinExistence type="predicted"/>
<organism evidence="7 8">
    <name type="scientific">Flammeovirga aprica JL-4</name>
    <dbReference type="NCBI Taxonomy" id="694437"/>
    <lineage>
        <taxon>Bacteria</taxon>
        <taxon>Pseudomonadati</taxon>
        <taxon>Bacteroidota</taxon>
        <taxon>Cytophagia</taxon>
        <taxon>Cytophagales</taxon>
        <taxon>Flammeovirgaceae</taxon>
        <taxon>Flammeovirga</taxon>
    </lineage>
</organism>
<evidence type="ECO:0000256" key="2">
    <source>
        <dbReference type="ARBA" id="ARBA00022475"/>
    </source>
</evidence>
<evidence type="ECO:0000256" key="3">
    <source>
        <dbReference type="ARBA" id="ARBA00022692"/>
    </source>
</evidence>
<evidence type="ECO:0000313" key="7">
    <source>
        <dbReference type="EMBL" id="NME68841.1"/>
    </source>
</evidence>
<keyword evidence="5 6" id="KW-0472">Membrane</keyword>
<feature type="transmembrane region" description="Helical" evidence="6">
    <location>
        <begin position="176"/>
        <end position="200"/>
    </location>
</feature>
<comment type="subcellular location">
    <subcellularLocation>
        <location evidence="1">Cell membrane</location>
        <topology evidence="1">Multi-pass membrane protein</topology>
    </subcellularLocation>
</comment>
<dbReference type="EMBL" id="JABANE010000030">
    <property type="protein sequence ID" value="NME68841.1"/>
    <property type="molecule type" value="Genomic_DNA"/>
</dbReference>
<feature type="transmembrane region" description="Helical" evidence="6">
    <location>
        <begin position="388"/>
        <end position="407"/>
    </location>
</feature>
<dbReference type="Proteomes" id="UP000576082">
    <property type="component" value="Unassembled WGS sequence"/>
</dbReference>
<evidence type="ECO:0000256" key="6">
    <source>
        <dbReference type="SAM" id="Phobius"/>
    </source>
</evidence>
<feature type="transmembrane region" description="Helical" evidence="6">
    <location>
        <begin position="296"/>
        <end position="316"/>
    </location>
</feature>
<dbReference type="RefSeq" id="WP_169657133.1">
    <property type="nucleotide sequence ID" value="NZ_JABANE010000030.1"/>
</dbReference>
<name>A0A7X9RUA8_9BACT</name>
<evidence type="ECO:0000313" key="8">
    <source>
        <dbReference type="Proteomes" id="UP000576082"/>
    </source>
</evidence>
<sequence length="440" mass="49883">MKKLLPFLNKYPFITTYSLTVSELLFGYILLFFITREYSAEDVGLWFIFFSIFNFSINIREGVTYVALVKFSSGKDNQLAYQTYKTVIIAILIIEIVIGALIALVGYLNIFPNISYFLMVYPIFSITNNCLKWVENIHKSRDTLYRAVIINVISLTLLVLGIYYVHLYTLSIQNLVLVIVGVYSLSFLISLSTIPIKSILLSPFDKKTFKEIMHYAKQGTLKALFGTASSKMTLFLSAGIISLKITAMLGLAQRYLVIILSISNAIQLSFYPKIVELYEKGNMEEFKKYFLQTLGKVYLIVLPISIGFLILIKPFIVLLHGDQYSDSFHLLVILVITSLFAPLGAFFASYTNAKGKPQLSTNIVVMNSILLIILSYVMVTYMGEIGTVLPALVTEIIGAVVIFIFYIRYENINLLKIIPLMRLEALTIFYHLRKKLLGNA</sequence>
<evidence type="ECO:0000256" key="4">
    <source>
        <dbReference type="ARBA" id="ARBA00022989"/>
    </source>
</evidence>
<feature type="transmembrane region" description="Helical" evidence="6">
    <location>
        <begin position="46"/>
        <end position="68"/>
    </location>
</feature>
<evidence type="ECO:0000256" key="1">
    <source>
        <dbReference type="ARBA" id="ARBA00004651"/>
    </source>
</evidence>
<dbReference type="GO" id="GO:0005886">
    <property type="term" value="C:plasma membrane"/>
    <property type="evidence" value="ECO:0007669"/>
    <property type="project" value="UniProtKB-SubCell"/>
</dbReference>
<protein>
    <submittedName>
        <fullName evidence="7">Oligosaccharide flippase family protein</fullName>
    </submittedName>
</protein>
<keyword evidence="3 6" id="KW-0812">Transmembrane</keyword>
<accession>A0A7X9RUA8</accession>
<dbReference type="Pfam" id="PF13440">
    <property type="entry name" value="Polysacc_synt_3"/>
    <property type="match status" value="1"/>
</dbReference>
<gene>
    <name evidence="7" type="ORF">HHU12_12785</name>
</gene>
<keyword evidence="4 6" id="KW-1133">Transmembrane helix</keyword>
<keyword evidence="2" id="KW-1003">Cell membrane</keyword>
<dbReference type="InterPro" id="IPR050833">
    <property type="entry name" value="Poly_Biosynth_Transport"/>
</dbReference>
<feature type="transmembrane region" description="Helical" evidence="6">
    <location>
        <begin position="363"/>
        <end position="382"/>
    </location>
</feature>
<evidence type="ECO:0000256" key="5">
    <source>
        <dbReference type="ARBA" id="ARBA00023136"/>
    </source>
</evidence>
<comment type="caution">
    <text evidence="7">The sequence shown here is derived from an EMBL/GenBank/DDBJ whole genome shotgun (WGS) entry which is preliminary data.</text>
</comment>
<keyword evidence="8" id="KW-1185">Reference proteome</keyword>
<feature type="transmembrane region" description="Helical" evidence="6">
    <location>
        <begin position="12"/>
        <end position="34"/>
    </location>
</feature>
<dbReference type="AlphaFoldDB" id="A0A7X9RUA8"/>
<reference evidence="7 8" key="1">
    <citation type="submission" date="2020-04" db="EMBL/GenBank/DDBJ databases">
        <title>Flammeovirga sp. SR4, a novel species isolated from seawater.</title>
        <authorList>
            <person name="Wang X."/>
        </authorList>
    </citation>
    <scope>NUCLEOTIDE SEQUENCE [LARGE SCALE GENOMIC DNA]</scope>
    <source>
        <strain evidence="7 8">ATCC 23126</strain>
    </source>
</reference>
<feature type="transmembrane region" description="Helical" evidence="6">
    <location>
        <begin position="88"/>
        <end position="108"/>
    </location>
</feature>
<feature type="transmembrane region" description="Helical" evidence="6">
    <location>
        <begin position="328"/>
        <end position="351"/>
    </location>
</feature>
<dbReference type="PANTHER" id="PTHR30250">
    <property type="entry name" value="PST FAMILY PREDICTED COLANIC ACID TRANSPORTER"/>
    <property type="match status" value="1"/>
</dbReference>